<evidence type="ECO:0000259" key="4">
    <source>
        <dbReference type="PROSITE" id="PS51077"/>
    </source>
</evidence>
<dbReference type="GO" id="GO:0003700">
    <property type="term" value="F:DNA-binding transcription factor activity"/>
    <property type="evidence" value="ECO:0007669"/>
    <property type="project" value="TreeGrafter"/>
</dbReference>
<dbReference type="InterPro" id="IPR050707">
    <property type="entry name" value="HTH_MetabolicPath_Reg"/>
</dbReference>
<dbReference type="Pfam" id="PF09339">
    <property type="entry name" value="HTH_IclR"/>
    <property type="match status" value="1"/>
</dbReference>
<dbReference type="InterPro" id="IPR014757">
    <property type="entry name" value="Tscrpt_reg_IclR_C"/>
</dbReference>
<dbReference type="InterPro" id="IPR036390">
    <property type="entry name" value="WH_DNA-bd_sf"/>
</dbReference>
<evidence type="ECO:0000313" key="7">
    <source>
        <dbReference type="Proteomes" id="UP000028411"/>
    </source>
</evidence>
<dbReference type="Gene3D" id="1.10.10.10">
    <property type="entry name" value="Winged helix-like DNA-binding domain superfamily/Winged helix DNA-binding domain"/>
    <property type="match status" value="1"/>
</dbReference>
<dbReference type="PROSITE" id="PS51077">
    <property type="entry name" value="HTH_ICLR"/>
    <property type="match status" value="1"/>
</dbReference>
<dbReference type="OrthoDB" id="9807558at2"/>
<dbReference type="InterPro" id="IPR029016">
    <property type="entry name" value="GAF-like_dom_sf"/>
</dbReference>
<keyword evidence="3" id="KW-0804">Transcription</keyword>
<evidence type="ECO:0000256" key="1">
    <source>
        <dbReference type="ARBA" id="ARBA00023015"/>
    </source>
</evidence>
<name>A0A081RBZ5_SPHCR</name>
<organism evidence="6 7">
    <name type="scientific">Sphingobium chlorophenolicum</name>
    <dbReference type="NCBI Taxonomy" id="46429"/>
    <lineage>
        <taxon>Bacteria</taxon>
        <taxon>Pseudomonadati</taxon>
        <taxon>Pseudomonadota</taxon>
        <taxon>Alphaproteobacteria</taxon>
        <taxon>Sphingomonadales</taxon>
        <taxon>Sphingomonadaceae</taxon>
        <taxon>Sphingobium</taxon>
    </lineage>
</organism>
<dbReference type="PATRIC" id="fig|46429.4.peg.2964"/>
<protein>
    <submittedName>
        <fullName evidence="6">Transcriptional regulator, IclR family</fullName>
    </submittedName>
</protein>
<feature type="domain" description="HTH iclR-type" evidence="4">
    <location>
        <begin position="8"/>
        <end position="69"/>
    </location>
</feature>
<dbReference type="PROSITE" id="PS51078">
    <property type="entry name" value="ICLR_ED"/>
    <property type="match status" value="1"/>
</dbReference>
<dbReference type="PANTHER" id="PTHR30136:SF24">
    <property type="entry name" value="HTH-TYPE TRANSCRIPTIONAL REPRESSOR ALLR"/>
    <property type="match status" value="1"/>
</dbReference>
<dbReference type="InterPro" id="IPR036388">
    <property type="entry name" value="WH-like_DNA-bd_sf"/>
</dbReference>
<dbReference type="AlphaFoldDB" id="A0A081RBZ5"/>
<dbReference type="SUPFAM" id="SSF46785">
    <property type="entry name" value="Winged helix' DNA-binding domain"/>
    <property type="match status" value="1"/>
</dbReference>
<proteinExistence type="predicted"/>
<dbReference type="Pfam" id="PF01614">
    <property type="entry name" value="IclR_C"/>
    <property type="match status" value="1"/>
</dbReference>
<evidence type="ECO:0000256" key="3">
    <source>
        <dbReference type="ARBA" id="ARBA00023163"/>
    </source>
</evidence>
<reference evidence="6 7" key="1">
    <citation type="submission" date="2014-02" db="EMBL/GenBank/DDBJ databases">
        <title>Whole genome sequence of Sphingobium chlorophenolicum NBRC 16172.</title>
        <authorList>
            <person name="Gan H.M."/>
            <person name="Gan H.Y."/>
            <person name="Chew T.H."/>
            <person name="Savka M.A."/>
        </authorList>
    </citation>
    <scope>NUCLEOTIDE SEQUENCE [LARGE SCALE GENOMIC DNA]</scope>
    <source>
        <strain evidence="6 7">NBRC 16172</strain>
    </source>
</reference>
<evidence type="ECO:0000259" key="5">
    <source>
        <dbReference type="PROSITE" id="PS51078"/>
    </source>
</evidence>
<feature type="domain" description="IclR-ED" evidence="5">
    <location>
        <begin position="70"/>
        <end position="251"/>
    </location>
</feature>
<evidence type="ECO:0000313" key="6">
    <source>
        <dbReference type="EMBL" id="KEQ52718.1"/>
    </source>
</evidence>
<accession>A0A081RBZ5</accession>
<evidence type="ECO:0000256" key="2">
    <source>
        <dbReference type="ARBA" id="ARBA00023125"/>
    </source>
</evidence>
<comment type="caution">
    <text evidence="6">The sequence shown here is derived from an EMBL/GenBank/DDBJ whole genome shotgun (WGS) entry which is preliminary data.</text>
</comment>
<keyword evidence="2" id="KW-0238">DNA-binding</keyword>
<gene>
    <name evidence="6" type="ORF">BV95_02991</name>
</gene>
<dbReference type="InterPro" id="IPR005471">
    <property type="entry name" value="Tscrpt_reg_IclR_N"/>
</dbReference>
<dbReference type="SUPFAM" id="SSF55781">
    <property type="entry name" value="GAF domain-like"/>
    <property type="match status" value="1"/>
</dbReference>
<dbReference type="GO" id="GO:0003677">
    <property type="term" value="F:DNA binding"/>
    <property type="evidence" value="ECO:0007669"/>
    <property type="project" value="UniProtKB-KW"/>
</dbReference>
<dbReference type="Proteomes" id="UP000028411">
    <property type="component" value="Unassembled WGS sequence"/>
</dbReference>
<dbReference type="eggNOG" id="COG1414">
    <property type="taxonomic scope" value="Bacteria"/>
</dbReference>
<dbReference type="PANTHER" id="PTHR30136">
    <property type="entry name" value="HELIX-TURN-HELIX TRANSCRIPTIONAL REGULATOR, ICLR FAMILY"/>
    <property type="match status" value="1"/>
</dbReference>
<dbReference type="SMART" id="SM00346">
    <property type="entry name" value="HTH_ICLR"/>
    <property type="match status" value="1"/>
</dbReference>
<dbReference type="GO" id="GO:0045892">
    <property type="term" value="P:negative regulation of DNA-templated transcription"/>
    <property type="evidence" value="ECO:0007669"/>
    <property type="project" value="TreeGrafter"/>
</dbReference>
<dbReference type="RefSeq" id="WP_037453433.1">
    <property type="nucleotide sequence ID" value="NZ_JFHR01000036.1"/>
</dbReference>
<keyword evidence="1" id="KW-0805">Transcription regulation</keyword>
<sequence length="253" mass="27428">MRKKTPQISSLKRTLTMLEEVVADGGQSNVSTLARSADIPVATAHRQVTTLVEEGYLTPVGRGRHVAGARLLRLLQRLDEKQLIVNVAAPVLHRLAVRVRTIVQLGTLENEMVTYRLKIGQGAAELFTQVGMQLEAYCSGMGKVLLANLPREERDAYLANGPFVALTPRTIIDADALARELDLVAGQGYAIDDGEVVEDLTCAAVPIRRPDGGVPAAISVSQSVTGRRISQEDLVDLLRATAREIEQVAFNRA</sequence>
<dbReference type="Gene3D" id="3.30.450.40">
    <property type="match status" value="1"/>
</dbReference>
<dbReference type="EMBL" id="JFHR01000036">
    <property type="protein sequence ID" value="KEQ52718.1"/>
    <property type="molecule type" value="Genomic_DNA"/>
</dbReference>